<organism evidence="1 2">
    <name type="scientific">Lactobacillus helsingborgensis</name>
    <dbReference type="NCBI Taxonomy" id="1218494"/>
    <lineage>
        <taxon>Bacteria</taxon>
        <taxon>Bacillati</taxon>
        <taxon>Bacillota</taxon>
        <taxon>Bacilli</taxon>
        <taxon>Lactobacillales</taxon>
        <taxon>Lactobacillaceae</taxon>
        <taxon>Lactobacillus</taxon>
    </lineage>
</organism>
<evidence type="ECO:0000313" key="1">
    <source>
        <dbReference type="EMBL" id="UZX29221.1"/>
    </source>
</evidence>
<proteinExistence type="predicted"/>
<reference evidence="1" key="1">
    <citation type="submission" date="2021-09" db="EMBL/GenBank/DDBJ databases">
        <title>Lactobacillus species from Apis mellifera, Switzerland.</title>
        <authorList>
            <person name="Pfister J."/>
            <person name="Brown A."/>
            <person name="Neumann P."/>
            <person name="Collaud A."/>
            <person name="Retschnig G."/>
            <person name="Perreten V."/>
        </authorList>
    </citation>
    <scope>NUCLEOTIDE SEQUENCE</scope>
    <source>
        <strain evidence="1">IBH002</strain>
    </source>
</reference>
<evidence type="ECO:0000313" key="2">
    <source>
        <dbReference type="Proteomes" id="UP001164557"/>
    </source>
</evidence>
<name>A0AA47B317_9LACO</name>
<dbReference type="Proteomes" id="UP001164557">
    <property type="component" value="Chromosome"/>
</dbReference>
<gene>
    <name evidence="1" type="ORF">LDX53_06480</name>
</gene>
<accession>A0AA47B317</accession>
<dbReference type="EMBL" id="CP084389">
    <property type="protein sequence ID" value="UZX29221.1"/>
    <property type="molecule type" value="Genomic_DNA"/>
</dbReference>
<protein>
    <submittedName>
        <fullName evidence="1">Uncharacterized protein</fullName>
    </submittedName>
</protein>
<dbReference type="AlphaFoldDB" id="A0AA47B317"/>
<dbReference type="RefSeq" id="WP_179853385.1">
    <property type="nucleotide sequence ID" value="NZ_CP084389.1"/>
</dbReference>
<keyword evidence="2" id="KW-1185">Reference proteome</keyword>
<sequence length="45" mass="5172">MTTVKNLAVANHQPILHNFTYLIAVEVSTGNLTYLHKMPQYTFHN</sequence>